<feature type="non-terminal residue" evidence="1">
    <location>
        <position position="1"/>
    </location>
</feature>
<feature type="non-terminal residue" evidence="1">
    <location>
        <position position="53"/>
    </location>
</feature>
<dbReference type="OrthoDB" id="2866996at2759"/>
<dbReference type="Gramene" id="OE9A026462T1">
    <property type="protein sequence ID" value="OE9A026462C1"/>
    <property type="gene ID" value="OE9A026462"/>
</dbReference>
<gene>
    <name evidence="1" type="ORF">OLEA9_A026462</name>
</gene>
<evidence type="ECO:0000313" key="2">
    <source>
        <dbReference type="Proteomes" id="UP000594638"/>
    </source>
</evidence>
<evidence type="ECO:0000313" key="1">
    <source>
        <dbReference type="EMBL" id="CAA3019346.1"/>
    </source>
</evidence>
<accession>A0A8S0UPQ6</accession>
<dbReference type="Proteomes" id="UP000594638">
    <property type="component" value="Unassembled WGS sequence"/>
</dbReference>
<comment type="caution">
    <text evidence="1">The sequence shown here is derived from an EMBL/GenBank/DDBJ whole genome shotgun (WGS) entry which is preliminary data.</text>
</comment>
<keyword evidence="2" id="KW-1185">Reference proteome</keyword>
<name>A0A8S0UPQ6_OLEEU</name>
<sequence>VSLPDDLKNLSTTFMNHRQHLPMGNLYLVLLTERQMALPCASGCLDTFVYYTQ</sequence>
<organism evidence="1 2">
    <name type="scientific">Olea europaea subsp. europaea</name>
    <dbReference type="NCBI Taxonomy" id="158383"/>
    <lineage>
        <taxon>Eukaryota</taxon>
        <taxon>Viridiplantae</taxon>
        <taxon>Streptophyta</taxon>
        <taxon>Embryophyta</taxon>
        <taxon>Tracheophyta</taxon>
        <taxon>Spermatophyta</taxon>
        <taxon>Magnoliopsida</taxon>
        <taxon>eudicotyledons</taxon>
        <taxon>Gunneridae</taxon>
        <taxon>Pentapetalae</taxon>
        <taxon>asterids</taxon>
        <taxon>lamiids</taxon>
        <taxon>Lamiales</taxon>
        <taxon>Oleaceae</taxon>
        <taxon>Oleeae</taxon>
        <taxon>Olea</taxon>
    </lineage>
</organism>
<proteinExistence type="predicted"/>
<dbReference type="EMBL" id="CACTIH010008229">
    <property type="protein sequence ID" value="CAA3019346.1"/>
    <property type="molecule type" value="Genomic_DNA"/>
</dbReference>
<dbReference type="AlphaFoldDB" id="A0A8S0UPQ6"/>
<protein>
    <submittedName>
        <fullName evidence="1">Uncharacterized protein</fullName>
    </submittedName>
</protein>
<reference evidence="1 2" key="1">
    <citation type="submission" date="2019-12" db="EMBL/GenBank/DDBJ databases">
        <authorList>
            <person name="Alioto T."/>
            <person name="Alioto T."/>
            <person name="Gomez Garrido J."/>
        </authorList>
    </citation>
    <scope>NUCLEOTIDE SEQUENCE [LARGE SCALE GENOMIC DNA]</scope>
</reference>